<accession>A0A6A6KKQ4</accession>
<keyword evidence="2" id="KW-1185">Reference proteome</keyword>
<dbReference type="AlphaFoldDB" id="A0A6A6KKQ4"/>
<proteinExistence type="predicted"/>
<evidence type="ECO:0000313" key="2">
    <source>
        <dbReference type="Proteomes" id="UP000467840"/>
    </source>
</evidence>
<dbReference type="InterPro" id="IPR038971">
    <property type="entry name" value="SMR11/SMR16"/>
</dbReference>
<protein>
    <submittedName>
        <fullName evidence="1">Uncharacterized protein</fullName>
    </submittedName>
</protein>
<dbReference type="Proteomes" id="UP000467840">
    <property type="component" value="Chromosome 8"/>
</dbReference>
<dbReference type="PANTHER" id="PTHR36310">
    <property type="entry name" value="CYCLIN-DEPENDENT PROTEIN KINASE INHIBITOR SMR11"/>
    <property type="match status" value="1"/>
</dbReference>
<evidence type="ECO:0000313" key="1">
    <source>
        <dbReference type="EMBL" id="KAF2288009.1"/>
    </source>
</evidence>
<comment type="caution">
    <text evidence="1">The sequence shown here is derived from an EMBL/GenBank/DDBJ whole genome shotgun (WGS) entry which is preliminary data.</text>
</comment>
<gene>
    <name evidence="1" type="ORF">GH714_003866</name>
</gene>
<sequence>MVDFKFGEVSIEAKKAERLAKVLDCDHSIAILVEEVKDAAETEGIEARATQDLSLKSTESLDETYGEEANMAKVEPSLRPITPDANKENGDFLLEPSSSLTMVTKMPTLLTFDSKTNRNQDQFPYIDNSSSPKTPKDVVFDPFAPSPDDKVLAFQSKKYFDEARISVARRLNFESSLKGLDHASPGNGMESILDVEMFKSVYENLLEAIVSKQTESALAELSNMEWDCDACRTPPSASRLNVIAETCPGAPLEPTSKSRIIDLGLCKKLEL</sequence>
<dbReference type="PANTHER" id="PTHR36310:SF1">
    <property type="entry name" value="CYCLIN-DEPENDENT PROTEIN KINASE INHIBITOR SMR11"/>
    <property type="match status" value="1"/>
</dbReference>
<organism evidence="1 2">
    <name type="scientific">Hevea brasiliensis</name>
    <name type="common">Para rubber tree</name>
    <name type="synonym">Siphonia brasiliensis</name>
    <dbReference type="NCBI Taxonomy" id="3981"/>
    <lineage>
        <taxon>Eukaryota</taxon>
        <taxon>Viridiplantae</taxon>
        <taxon>Streptophyta</taxon>
        <taxon>Embryophyta</taxon>
        <taxon>Tracheophyta</taxon>
        <taxon>Spermatophyta</taxon>
        <taxon>Magnoliopsida</taxon>
        <taxon>eudicotyledons</taxon>
        <taxon>Gunneridae</taxon>
        <taxon>Pentapetalae</taxon>
        <taxon>rosids</taxon>
        <taxon>fabids</taxon>
        <taxon>Malpighiales</taxon>
        <taxon>Euphorbiaceae</taxon>
        <taxon>Crotonoideae</taxon>
        <taxon>Micrandreae</taxon>
        <taxon>Hevea</taxon>
    </lineage>
</organism>
<name>A0A6A6KKQ4_HEVBR</name>
<reference evidence="1 2" key="1">
    <citation type="journal article" date="2020" name="Mol. Plant">
        <title>The Chromosome-Based Rubber Tree Genome Provides New Insights into Spurge Genome Evolution and Rubber Biosynthesis.</title>
        <authorList>
            <person name="Liu J."/>
            <person name="Shi C."/>
            <person name="Shi C.C."/>
            <person name="Li W."/>
            <person name="Zhang Q.J."/>
            <person name="Zhang Y."/>
            <person name="Li K."/>
            <person name="Lu H.F."/>
            <person name="Shi C."/>
            <person name="Zhu S.T."/>
            <person name="Xiao Z.Y."/>
            <person name="Nan H."/>
            <person name="Yue Y."/>
            <person name="Zhu X.G."/>
            <person name="Wu Y."/>
            <person name="Hong X.N."/>
            <person name="Fan G.Y."/>
            <person name="Tong Y."/>
            <person name="Zhang D."/>
            <person name="Mao C.L."/>
            <person name="Liu Y.L."/>
            <person name="Hao S.J."/>
            <person name="Liu W.Q."/>
            <person name="Lv M.Q."/>
            <person name="Zhang H.B."/>
            <person name="Liu Y."/>
            <person name="Hu-Tang G.R."/>
            <person name="Wang J.P."/>
            <person name="Wang J.H."/>
            <person name="Sun Y.H."/>
            <person name="Ni S.B."/>
            <person name="Chen W.B."/>
            <person name="Zhang X.C."/>
            <person name="Jiao Y.N."/>
            <person name="Eichler E.E."/>
            <person name="Li G.H."/>
            <person name="Liu X."/>
            <person name="Gao L.Z."/>
        </authorList>
    </citation>
    <scope>NUCLEOTIDE SEQUENCE [LARGE SCALE GENOMIC DNA]</scope>
    <source>
        <strain evidence="2">cv. GT1</strain>
        <tissue evidence="1">Leaf</tissue>
    </source>
</reference>
<dbReference type="EMBL" id="JAAGAX010000016">
    <property type="protein sequence ID" value="KAF2288009.1"/>
    <property type="molecule type" value="Genomic_DNA"/>
</dbReference>